<evidence type="ECO:0000313" key="2">
    <source>
        <dbReference type="Proteomes" id="UP000199182"/>
    </source>
</evidence>
<sequence>MNSDCEVLCCLYFSAEDQIKSFNTLLKQEYSAALTYVVASQLRIAKQTKQDAKSALERMDVSLTELKESAVYRKPAVQAAKQAEKDEMILAEALIKDTTAHVIYISRSLNEYSDCSASVKRMAEKTIELDNLFMARLRGFL</sequence>
<dbReference type="AlphaFoldDB" id="A0A1G9X1C7"/>
<dbReference type="EMBL" id="FNID01000007">
    <property type="protein sequence ID" value="SDM90512.1"/>
    <property type="molecule type" value="Genomic_DNA"/>
</dbReference>
<reference evidence="1 2" key="1">
    <citation type="submission" date="2016-10" db="EMBL/GenBank/DDBJ databases">
        <authorList>
            <person name="de Groot N.N."/>
        </authorList>
    </citation>
    <scope>NUCLEOTIDE SEQUENCE [LARGE SCALE GENOMIC DNA]</scope>
    <source>
        <strain evidence="1 2">CGMCC 1.5012</strain>
    </source>
</reference>
<dbReference type="RefSeq" id="WP_092638609.1">
    <property type="nucleotide sequence ID" value="NZ_FNID01000007.1"/>
</dbReference>
<keyword evidence="2" id="KW-1185">Reference proteome</keyword>
<organism evidence="1 2">
    <name type="scientific">Acetanaerobacterium elongatum</name>
    <dbReference type="NCBI Taxonomy" id="258515"/>
    <lineage>
        <taxon>Bacteria</taxon>
        <taxon>Bacillati</taxon>
        <taxon>Bacillota</taxon>
        <taxon>Clostridia</taxon>
        <taxon>Eubacteriales</taxon>
        <taxon>Oscillospiraceae</taxon>
        <taxon>Acetanaerobacterium</taxon>
    </lineage>
</organism>
<name>A0A1G9X1C7_9FIRM</name>
<gene>
    <name evidence="1" type="ORF">SAMN05192585_10759</name>
</gene>
<dbReference type="STRING" id="258515.SAMN05192585_10759"/>
<evidence type="ECO:0000313" key="1">
    <source>
        <dbReference type="EMBL" id="SDM90512.1"/>
    </source>
</evidence>
<dbReference type="Proteomes" id="UP000199182">
    <property type="component" value="Unassembled WGS sequence"/>
</dbReference>
<proteinExistence type="predicted"/>
<accession>A0A1G9X1C7</accession>
<protein>
    <submittedName>
        <fullName evidence="1">Uncharacterized protein</fullName>
    </submittedName>
</protein>